<dbReference type="Proteomes" id="UP000225833">
    <property type="component" value="Unassembled WGS sequence"/>
</dbReference>
<accession>A0A2D0IQ26</accession>
<evidence type="ECO:0000313" key="4">
    <source>
        <dbReference type="Proteomes" id="UP000665047"/>
    </source>
</evidence>
<dbReference type="Proteomes" id="UP000665047">
    <property type="component" value="Chromosome"/>
</dbReference>
<protein>
    <submittedName>
        <fullName evidence="1">Uncharacterized protein</fullName>
    </submittedName>
</protein>
<evidence type="ECO:0000313" key="3">
    <source>
        <dbReference type="Proteomes" id="UP000225833"/>
    </source>
</evidence>
<organism evidence="1 3">
    <name type="scientific">Xenorhabdus budapestensis</name>
    <dbReference type="NCBI Taxonomy" id="290110"/>
    <lineage>
        <taxon>Bacteria</taxon>
        <taxon>Pseudomonadati</taxon>
        <taxon>Pseudomonadota</taxon>
        <taxon>Gammaproteobacteria</taxon>
        <taxon>Enterobacterales</taxon>
        <taxon>Morganellaceae</taxon>
        <taxon>Xenorhabdus</taxon>
    </lineage>
</organism>
<name>A0A2D0IQ26_XENBU</name>
<dbReference type="OrthoDB" id="6448095at2"/>
<proteinExistence type="predicted"/>
<dbReference type="RefSeq" id="WP_099137209.1">
    <property type="nucleotide sequence ID" value="NZ_CAWNNJ010000098.1"/>
</dbReference>
<reference evidence="2 4" key="2">
    <citation type="submission" date="2021-03" db="EMBL/GenBank/DDBJ databases">
        <title>Complete Genome Sequence Data of Xenorhabdus budapestensis strain C72, a Candidate Biological Control Agent, from China.</title>
        <authorList>
            <person name="LI B."/>
            <person name="WANG S."/>
            <person name="QIU D."/>
        </authorList>
    </citation>
    <scope>NUCLEOTIDE SEQUENCE [LARGE SCALE GENOMIC DNA]</scope>
    <source>
        <strain evidence="2 4">C-7-2</strain>
    </source>
</reference>
<reference evidence="1 3" key="1">
    <citation type="journal article" date="2017" name="Nat. Microbiol.">
        <title>Natural product diversity associated with the nematode symbionts Photorhabdus and Xenorhabdus.</title>
        <authorList>
            <person name="Tobias N.J."/>
            <person name="Wolff H."/>
            <person name="Djahanschiri B."/>
            <person name="Grundmann F."/>
            <person name="Kronenwerth M."/>
            <person name="Shi Y.M."/>
            <person name="Simonyi S."/>
            <person name="Grun P."/>
            <person name="Shapiro-Ilan D."/>
            <person name="Pidot S.J."/>
            <person name="Stinear T.P."/>
            <person name="Ebersberger I."/>
            <person name="Bode H.B."/>
        </authorList>
    </citation>
    <scope>NUCLEOTIDE SEQUENCE [LARGE SCALE GENOMIC DNA]</scope>
    <source>
        <strain evidence="1 3">DSM 16342</strain>
    </source>
</reference>
<evidence type="ECO:0000313" key="2">
    <source>
        <dbReference type="EMBL" id="QTL40340.1"/>
    </source>
</evidence>
<dbReference type="AlphaFoldDB" id="A0A2D0IQ26"/>
<gene>
    <name evidence="2" type="ORF">HGO23_02715</name>
    <name evidence="1" type="ORF">Xbud_03419</name>
</gene>
<evidence type="ECO:0000313" key="1">
    <source>
        <dbReference type="EMBL" id="PHM23930.1"/>
    </source>
</evidence>
<keyword evidence="4" id="KW-1185">Reference proteome</keyword>
<dbReference type="EMBL" id="NIBS01000030">
    <property type="protein sequence ID" value="PHM23930.1"/>
    <property type="molecule type" value="Genomic_DNA"/>
</dbReference>
<dbReference type="EMBL" id="CP072455">
    <property type="protein sequence ID" value="QTL40340.1"/>
    <property type="molecule type" value="Genomic_DNA"/>
</dbReference>
<sequence>MTLTQRVHLIDIYPDAHTYITSTTHGGYVINEFTIACHGLAVFPGRVESLAINGQLWTYDVVARYIQSQTVVNRLHKIHLLACNSANYDITSLAAKVSANIRETEVKGYVGSVYINFRHNEVYQLYLNSGCDRASLEQHIEQTGRFRVHTNNVPHYYCVVFKNGIMERQDYLKT</sequence>